<dbReference type="PANTHER" id="PTHR23294">
    <property type="entry name" value="ET TRANSLATION PRODUCT-RELATED"/>
    <property type="match status" value="1"/>
</dbReference>
<dbReference type="GO" id="GO:0016020">
    <property type="term" value="C:membrane"/>
    <property type="evidence" value="ECO:0007669"/>
    <property type="project" value="UniProtKB-SubCell"/>
</dbReference>
<comment type="caution">
    <text evidence="7">The sequence shown here is derived from an EMBL/GenBank/DDBJ whole genome shotgun (WGS) entry which is preliminary data.</text>
</comment>
<feature type="transmembrane region" description="Helical" evidence="6">
    <location>
        <begin position="347"/>
        <end position="366"/>
    </location>
</feature>
<feature type="transmembrane region" description="Helical" evidence="6">
    <location>
        <begin position="226"/>
        <end position="244"/>
    </location>
</feature>
<dbReference type="EMBL" id="JANAVB010044420">
    <property type="protein sequence ID" value="KAJ6791288.1"/>
    <property type="molecule type" value="Genomic_DNA"/>
</dbReference>
<feature type="region of interest" description="Disordered" evidence="5">
    <location>
        <begin position="37"/>
        <end position="56"/>
    </location>
</feature>
<feature type="transmembrane region" description="Helical" evidence="6">
    <location>
        <begin position="458"/>
        <end position="479"/>
    </location>
</feature>
<keyword evidence="3 6" id="KW-1133">Transmembrane helix</keyword>
<feature type="compositionally biased region" description="Low complexity" evidence="5">
    <location>
        <begin position="39"/>
        <end position="49"/>
    </location>
</feature>
<keyword evidence="4 6" id="KW-0472">Membrane</keyword>
<dbReference type="Pfam" id="PF05978">
    <property type="entry name" value="UNC-93"/>
    <property type="match status" value="1"/>
</dbReference>
<feature type="transmembrane region" description="Helical" evidence="6">
    <location>
        <begin position="282"/>
        <end position="298"/>
    </location>
</feature>
<evidence type="ECO:0000256" key="5">
    <source>
        <dbReference type="SAM" id="MobiDB-lite"/>
    </source>
</evidence>
<dbReference type="Gene3D" id="1.20.1250.20">
    <property type="entry name" value="MFS general substrate transporter like domains"/>
    <property type="match status" value="1"/>
</dbReference>
<evidence type="ECO:0000256" key="1">
    <source>
        <dbReference type="ARBA" id="ARBA00004141"/>
    </source>
</evidence>
<dbReference type="InterPro" id="IPR036259">
    <property type="entry name" value="MFS_trans_sf"/>
</dbReference>
<protein>
    <submittedName>
        <fullName evidence="7">UNC93-like protein 1</fullName>
    </submittedName>
</protein>
<organism evidence="7 8">
    <name type="scientific">Iris pallida</name>
    <name type="common">Sweet iris</name>
    <dbReference type="NCBI Taxonomy" id="29817"/>
    <lineage>
        <taxon>Eukaryota</taxon>
        <taxon>Viridiplantae</taxon>
        <taxon>Streptophyta</taxon>
        <taxon>Embryophyta</taxon>
        <taxon>Tracheophyta</taxon>
        <taxon>Spermatophyta</taxon>
        <taxon>Magnoliopsida</taxon>
        <taxon>Liliopsida</taxon>
        <taxon>Asparagales</taxon>
        <taxon>Iridaceae</taxon>
        <taxon>Iridoideae</taxon>
        <taxon>Irideae</taxon>
        <taxon>Iris</taxon>
    </lineage>
</organism>
<accession>A0AAX6DHR8</accession>
<feature type="transmembrane region" description="Helical" evidence="6">
    <location>
        <begin position="129"/>
        <end position="146"/>
    </location>
</feature>
<feature type="transmembrane region" description="Helical" evidence="6">
    <location>
        <begin position="318"/>
        <end position="335"/>
    </location>
</feature>
<evidence type="ECO:0000313" key="8">
    <source>
        <dbReference type="Proteomes" id="UP001140949"/>
    </source>
</evidence>
<feature type="compositionally biased region" description="Basic and acidic residues" evidence="5">
    <location>
        <begin position="504"/>
        <end position="513"/>
    </location>
</feature>
<sequence>MSYIWDGHGNLSTITHSPTLILAHIHTMGFASKEEEEAATMAGGAETTTSPPPPPSPYRYNSPLAQVCLIGLVCFCCPGMYLALTGMGGGGQVDHAAANNANTALYATFAVFGVLGGGIYNLYGPRATLFSGCSTYVLYAGSFLYYNHHHHQLFSIIAGALLGVGAGLLWAGQGAIMTSYPPPARKGTYISVFWSIFTMGGVVGGLIPFVLNYGSTEAVSVNDGTYVGFMCFMALGTLLSLAILPPSQVVRDDGTRATAAAAYGGACAEALEVLKLFGNWKMLLMAPAAWASNFFYTYQFNSVNGLLFNLRTKGLNNAFYWGAQLVGSVGIGYFLDHSFGSRRTRGIVGIGVVAALGTAIWGGGLANQLRYADGKWAEEELDFKNSGGEFAGPFVLYFSYGLLDAAFQSLCYWVIGALADDSQTLSRYSGFYKGVQSAGAAVAWQVDTRKTPLLAQLIINWSLTTMSYPLLLLLVVLAVKDESPASPPQDTESKPPSTVTTDVKATEVEKSSD</sequence>
<comment type="subcellular location">
    <subcellularLocation>
        <location evidence="1">Membrane</location>
        <topology evidence="1">Multi-pass membrane protein</topology>
    </subcellularLocation>
</comment>
<dbReference type="InterPro" id="IPR051617">
    <property type="entry name" value="UNC-93-like_regulator"/>
</dbReference>
<dbReference type="Proteomes" id="UP001140949">
    <property type="component" value="Unassembled WGS sequence"/>
</dbReference>
<reference evidence="7" key="2">
    <citation type="submission" date="2023-04" db="EMBL/GenBank/DDBJ databases">
        <authorList>
            <person name="Bruccoleri R.E."/>
            <person name="Oakeley E.J."/>
            <person name="Faust A.-M."/>
            <person name="Dessus-Babus S."/>
            <person name="Altorfer M."/>
            <person name="Burckhardt D."/>
            <person name="Oertli M."/>
            <person name="Naumann U."/>
            <person name="Petersen F."/>
            <person name="Wong J."/>
        </authorList>
    </citation>
    <scope>NUCLEOTIDE SEQUENCE</scope>
    <source>
        <strain evidence="7">GSM-AAB239-AS_SAM_17_03QT</strain>
        <tissue evidence="7">Leaf</tissue>
    </source>
</reference>
<feature type="region of interest" description="Disordered" evidence="5">
    <location>
        <begin position="483"/>
        <end position="513"/>
    </location>
</feature>
<keyword evidence="8" id="KW-1185">Reference proteome</keyword>
<evidence type="ECO:0000256" key="6">
    <source>
        <dbReference type="SAM" id="Phobius"/>
    </source>
</evidence>
<feature type="transmembrane region" description="Helical" evidence="6">
    <location>
        <begin position="152"/>
        <end position="171"/>
    </location>
</feature>
<feature type="transmembrane region" description="Helical" evidence="6">
    <location>
        <begin position="104"/>
        <end position="122"/>
    </location>
</feature>
<dbReference type="SUPFAM" id="SSF103473">
    <property type="entry name" value="MFS general substrate transporter"/>
    <property type="match status" value="1"/>
</dbReference>
<gene>
    <name evidence="7" type="ORF">M6B38_244040</name>
</gene>
<evidence type="ECO:0000256" key="4">
    <source>
        <dbReference type="ARBA" id="ARBA00023136"/>
    </source>
</evidence>
<name>A0AAX6DHR8_IRIPA</name>
<dbReference type="CDD" id="cd06178">
    <property type="entry name" value="MFS_unc93-like"/>
    <property type="match status" value="1"/>
</dbReference>
<feature type="compositionally biased region" description="Polar residues" evidence="5">
    <location>
        <begin position="488"/>
        <end position="503"/>
    </location>
</feature>
<feature type="transmembrane region" description="Helical" evidence="6">
    <location>
        <begin position="192"/>
        <end position="214"/>
    </location>
</feature>
<dbReference type="AlphaFoldDB" id="A0AAX6DHR8"/>
<evidence type="ECO:0000256" key="2">
    <source>
        <dbReference type="ARBA" id="ARBA00022692"/>
    </source>
</evidence>
<feature type="transmembrane region" description="Helical" evidence="6">
    <location>
        <begin position="64"/>
        <end position="84"/>
    </location>
</feature>
<keyword evidence="2 6" id="KW-0812">Transmembrane</keyword>
<dbReference type="PANTHER" id="PTHR23294:SF59">
    <property type="entry name" value="UNC93-LIKE PROTEIN C922.05C"/>
    <property type="match status" value="1"/>
</dbReference>
<evidence type="ECO:0000256" key="3">
    <source>
        <dbReference type="ARBA" id="ARBA00022989"/>
    </source>
</evidence>
<dbReference type="InterPro" id="IPR010291">
    <property type="entry name" value="Ion_channel_UNC-93"/>
</dbReference>
<evidence type="ECO:0000313" key="7">
    <source>
        <dbReference type="EMBL" id="KAJ6791288.1"/>
    </source>
</evidence>
<reference evidence="7" key="1">
    <citation type="journal article" date="2023" name="GigaByte">
        <title>Genome assembly of the bearded iris, Iris pallida Lam.</title>
        <authorList>
            <person name="Bruccoleri R.E."/>
            <person name="Oakeley E.J."/>
            <person name="Faust A.M.E."/>
            <person name="Altorfer M."/>
            <person name="Dessus-Babus S."/>
            <person name="Burckhardt D."/>
            <person name="Oertli M."/>
            <person name="Naumann U."/>
            <person name="Petersen F."/>
            <person name="Wong J."/>
        </authorList>
    </citation>
    <scope>NUCLEOTIDE SEQUENCE</scope>
    <source>
        <strain evidence="7">GSM-AAB239-AS_SAM_17_03QT</strain>
    </source>
</reference>
<proteinExistence type="predicted"/>